<gene>
    <name evidence="4" type="ORF">CEUSTIGMA_g2006.t1</name>
</gene>
<feature type="domain" description="DUF908" evidence="2">
    <location>
        <begin position="198"/>
        <end position="356"/>
    </location>
</feature>
<name>A0A250WUX5_9CHLO</name>
<dbReference type="InterPro" id="IPR010309">
    <property type="entry name" value="E3_Ub_ligase_DUF908"/>
</dbReference>
<sequence length="1265" mass="135556">MKINLKKPVDVPAHIQTFIDAVLSAKSLAEALNGFAWIYDKGDLCQWVTLLNAFDQILEKQVKEHKSLKLRFDAPASDTTLKFPIADCLAILQVTAILLEHTTNKHIYQSYDHLGVLLASPHPEVVEAALLTLTSFLKKTHHASIRWHGNRDVNSRLMAMAQGWDTIDEGYDINSLVLEGGVKDIQKLTALRFEFLSVSPDGNESNPHRPVSISLSALHIIEKDEIQLLEELVTQYSVPEIYRFQLLCKIRSAKGCATLEGRRRLMRTRLLAMWIISSKASLHNDILQLFTKEAQLLQDLVTVVQTEVGVSADLRSLSLRVLASLVSDRSKGSEVVSVISTRGNGGFLSMLLNKIVVTSVKLGSETSSSTAAGPAMTDMQLSSSGDSGTSASTDCYDMEFVESVLMLVSAMLGSSTGCAALTDAGVIGVLLPLLRDRNPAHVVLVSTTVKILENFLDYSQGASSTFHDLQGLHEMIQRLAYEAGVLATLNPDGAAAAPNASAVEAGPQSSENAATNPQDPAIVEVSDPMNVEAASSSATSLPTFSTAIPFRPMDSAPVLSALQKEVSAKYPVPTVPLPYPRKLLLKFLLRCIAISSYSPSNRNSGRPREEDSALLYACLKAMFEKSTIYGGSLFALAASVVTDLIHHDPLLYRELDQAGLPKAYVESVKAGVLPFGEAVTSIPNTLVALCLNVGGLEMVLKSRVLDSLIPIFTTKRYQRALGSETSAIVGASLEELFRFVPQLRAPGVEAVVDIFRTICIVGGDEEEIAKAKLQISLQEEADKAKACQPSAVNSEVGTSQISSDLPWTLMDVDPSAAAGASAPASSAPGPAVECTDVPTIVDEALPPSADVEMTPVEIGTSVVEATNQAVETPHPVPEPQPAEPRLPYDLGPALASIMSAEAQSYLPDSIGFTTRMLETLLSHNETAKEFVDRGGLQLLLKLHYLPRLSYTFAFSSASHPLLSVFRSLAPQHAQLLAMKMKDVLSEQLERSLIFVQAMGPDVCVPELEEEKRTAYLKVVSIISGLCSLGSSVARNTTHMLHIIASGPKPVLAEMGQLQRYFMQQAAVADRWNMAKEIERKVILKAGGSDVPAPVLSGTNGLGGMEIIEVETNGADMEGALDAVMGNMGEAEVVSATDMDRPVTASGSALPIHPKPIKKKSPEEISHDIMHHSVSMLRGFFVAVAKSIHTPARRRDDPSMANPAQPGLGAKACALSLAVLLKGVCDLVLPRTAVSLDSSQQQYLLPAAADVMSVDSGAAAASAEVA</sequence>
<evidence type="ECO:0008006" key="6">
    <source>
        <dbReference type="Google" id="ProtNLM"/>
    </source>
</evidence>
<dbReference type="AlphaFoldDB" id="A0A250WUX5"/>
<protein>
    <recommendedName>
        <fullName evidence="6">HECT-type E3 ubiquitin transferase</fullName>
    </recommendedName>
</protein>
<dbReference type="SUPFAM" id="SSF48371">
    <property type="entry name" value="ARM repeat"/>
    <property type="match status" value="1"/>
</dbReference>
<evidence type="ECO:0000313" key="5">
    <source>
        <dbReference type="Proteomes" id="UP000232323"/>
    </source>
</evidence>
<comment type="caution">
    <text evidence="4">The sequence shown here is derived from an EMBL/GenBank/DDBJ whole genome shotgun (WGS) entry which is preliminary data.</text>
</comment>
<feature type="region of interest" description="Disordered" evidence="1">
    <location>
        <begin position="497"/>
        <end position="516"/>
    </location>
</feature>
<reference evidence="4 5" key="1">
    <citation type="submission" date="2017-08" db="EMBL/GenBank/DDBJ databases">
        <title>Acidophilic green algal genome provides insights into adaptation to an acidic environment.</title>
        <authorList>
            <person name="Hirooka S."/>
            <person name="Hirose Y."/>
            <person name="Kanesaki Y."/>
            <person name="Higuchi S."/>
            <person name="Fujiwara T."/>
            <person name="Onuma R."/>
            <person name="Era A."/>
            <person name="Ohbayashi R."/>
            <person name="Uzuka A."/>
            <person name="Nozaki H."/>
            <person name="Yoshikawa H."/>
            <person name="Miyagishima S.Y."/>
        </authorList>
    </citation>
    <scope>NUCLEOTIDE SEQUENCE [LARGE SCALE GENOMIC DNA]</scope>
    <source>
        <strain evidence="4 5">NIES-2499</strain>
    </source>
</reference>
<evidence type="ECO:0000259" key="2">
    <source>
        <dbReference type="Pfam" id="PF06012"/>
    </source>
</evidence>
<evidence type="ECO:0000313" key="4">
    <source>
        <dbReference type="EMBL" id="GAX74556.1"/>
    </source>
</evidence>
<dbReference type="InterPro" id="IPR010314">
    <property type="entry name" value="E3_Ub_ligase_DUF913"/>
</dbReference>
<feature type="region of interest" description="Disordered" evidence="1">
    <location>
        <begin position="366"/>
        <end position="386"/>
    </location>
</feature>
<keyword evidence="5" id="KW-1185">Reference proteome</keyword>
<organism evidence="4 5">
    <name type="scientific">Chlamydomonas eustigma</name>
    <dbReference type="NCBI Taxonomy" id="1157962"/>
    <lineage>
        <taxon>Eukaryota</taxon>
        <taxon>Viridiplantae</taxon>
        <taxon>Chlorophyta</taxon>
        <taxon>core chlorophytes</taxon>
        <taxon>Chlorophyceae</taxon>
        <taxon>CS clade</taxon>
        <taxon>Chlamydomonadales</taxon>
        <taxon>Chlamydomonadaceae</taxon>
        <taxon>Chlamydomonas</taxon>
    </lineage>
</organism>
<accession>A0A250WUX5</accession>
<feature type="compositionally biased region" description="Polar residues" evidence="1">
    <location>
        <begin position="507"/>
        <end position="516"/>
    </location>
</feature>
<proteinExistence type="predicted"/>
<dbReference type="EMBL" id="BEGY01000008">
    <property type="protein sequence ID" value="GAX74556.1"/>
    <property type="molecule type" value="Genomic_DNA"/>
</dbReference>
<evidence type="ECO:0000256" key="1">
    <source>
        <dbReference type="SAM" id="MobiDB-lite"/>
    </source>
</evidence>
<evidence type="ECO:0000259" key="3">
    <source>
        <dbReference type="Pfam" id="PF06025"/>
    </source>
</evidence>
<dbReference type="Pfam" id="PF06012">
    <property type="entry name" value="DUF908"/>
    <property type="match status" value="2"/>
</dbReference>
<feature type="domain" description="DUF913" evidence="3">
    <location>
        <begin position="447"/>
        <end position="950"/>
    </location>
</feature>
<feature type="non-terminal residue" evidence="4">
    <location>
        <position position="1265"/>
    </location>
</feature>
<dbReference type="Pfam" id="PF06025">
    <property type="entry name" value="DUF913"/>
    <property type="match status" value="1"/>
</dbReference>
<dbReference type="InterPro" id="IPR016024">
    <property type="entry name" value="ARM-type_fold"/>
</dbReference>
<dbReference type="Proteomes" id="UP000232323">
    <property type="component" value="Unassembled WGS sequence"/>
</dbReference>
<dbReference type="OrthoDB" id="8068875at2759"/>
<feature type="domain" description="DUF908" evidence="2">
    <location>
        <begin position="88"/>
        <end position="164"/>
    </location>
</feature>